<dbReference type="GO" id="GO:0030151">
    <property type="term" value="F:molybdenum ion binding"/>
    <property type="evidence" value="ECO:0007669"/>
    <property type="project" value="InterPro"/>
</dbReference>
<dbReference type="PANTHER" id="PTHR14237">
    <property type="entry name" value="MOLYBDOPTERIN COFACTOR SULFURASE MOSC"/>
    <property type="match status" value="1"/>
</dbReference>
<name>A0A974XXW7_9GAMM</name>
<sequence length="267" mass="28871">MNLSGLYLYPIKSTAALAVREAAVEAQGLANDRRWMVVNPAGRFVTGRELARLTLVRARPVAEGLVLEAPGMPSLAVATPDNGRPVDATVWDSTVAARGADPAADAWLSDFLLQPVRLVHMGPDSHRTIDEPQARADDTVSFADGYPLLLISQASLDGLNARLPQPVPMLRFRPNLVVGGADAPHAEDHWRRVRVGEVEFDVVKTCTRCVFTTVDPQRGERDPGGEPLRTLASYRRSDKGITFGQNLIPRSAGTVRAGDPVEVLARA</sequence>
<dbReference type="RefSeq" id="WP_200611075.1">
    <property type="nucleotide sequence ID" value="NZ_CP071518.1"/>
</dbReference>
<dbReference type="KEGG" id="lsf:I8J32_009060"/>
<feature type="domain" description="MOSC" evidence="1">
    <location>
        <begin position="116"/>
        <end position="264"/>
    </location>
</feature>
<evidence type="ECO:0000259" key="1">
    <source>
        <dbReference type="PROSITE" id="PS51340"/>
    </source>
</evidence>
<evidence type="ECO:0000313" key="3">
    <source>
        <dbReference type="Proteomes" id="UP000639274"/>
    </source>
</evidence>
<dbReference type="PROSITE" id="PS51340">
    <property type="entry name" value="MOSC"/>
    <property type="match status" value="1"/>
</dbReference>
<gene>
    <name evidence="2" type="ORF">I8J32_009060</name>
</gene>
<dbReference type="GO" id="GO:0003824">
    <property type="term" value="F:catalytic activity"/>
    <property type="evidence" value="ECO:0007669"/>
    <property type="project" value="InterPro"/>
</dbReference>
<dbReference type="EMBL" id="CP071518">
    <property type="protein sequence ID" value="QSX76970.1"/>
    <property type="molecule type" value="Genomic_DNA"/>
</dbReference>
<dbReference type="Proteomes" id="UP000639274">
    <property type="component" value="Chromosome"/>
</dbReference>
<dbReference type="InterPro" id="IPR005302">
    <property type="entry name" value="MoCF_Sase_C"/>
</dbReference>
<dbReference type="PANTHER" id="PTHR14237:SF19">
    <property type="entry name" value="MITOCHONDRIAL AMIDOXIME REDUCING COMPONENT 1"/>
    <property type="match status" value="1"/>
</dbReference>
<reference evidence="2 3" key="1">
    <citation type="submission" date="2021-03" db="EMBL/GenBank/DDBJ databases">
        <title>Lysobacter sp. nov. isolated from soil of gangwondo yeongwol, south Korea.</title>
        <authorList>
            <person name="Kim K.R."/>
            <person name="Kim K.H."/>
            <person name="Jeon C.O."/>
        </authorList>
    </citation>
    <scope>NUCLEOTIDE SEQUENCE [LARGE SCALE GENOMIC DNA]</scope>
    <source>
        <strain evidence="2 3">R19</strain>
    </source>
</reference>
<dbReference type="InterPro" id="IPR011037">
    <property type="entry name" value="Pyrv_Knase-like_insert_dom_sf"/>
</dbReference>
<dbReference type="Pfam" id="PF03473">
    <property type="entry name" value="MOSC"/>
    <property type="match status" value="1"/>
</dbReference>
<dbReference type="SUPFAM" id="SSF50800">
    <property type="entry name" value="PK beta-barrel domain-like"/>
    <property type="match status" value="1"/>
</dbReference>
<dbReference type="Pfam" id="PF03476">
    <property type="entry name" value="MOSC_N"/>
    <property type="match status" value="1"/>
</dbReference>
<dbReference type="AlphaFoldDB" id="A0A974XXW7"/>
<dbReference type="SUPFAM" id="SSF141673">
    <property type="entry name" value="MOSC N-terminal domain-like"/>
    <property type="match status" value="1"/>
</dbReference>
<protein>
    <submittedName>
        <fullName evidence="2">MOSC domain-containing protein</fullName>
    </submittedName>
</protein>
<keyword evidence="3" id="KW-1185">Reference proteome</keyword>
<evidence type="ECO:0000313" key="2">
    <source>
        <dbReference type="EMBL" id="QSX76970.1"/>
    </source>
</evidence>
<dbReference type="InterPro" id="IPR005303">
    <property type="entry name" value="MOCOS_middle"/>
</dbReference>
<accession>A0A974XXW7</accession>
<dbReference type="GO" id="GO:0030170">
    <property type="term" value="F:pyridoxal phosphate binding"/>
    <property type="evidence" value="ECO:0007669"/>
    <property type="project" value="InterPro"/>
</dbReference>
<proteinExistence type="predicted"/>
<organism evidence="2 3">
    <name type="scientific">Agrilutibacter solisilvae</name>
    <dbReference type="NCBI Taxonomy" id="2763317"/>
    <lineage>
        <taxon>Bacteria</taxon>
        <taxon>Pseudomonadati</taxon>
        <taxon>Pseudomonadota</taxon>
        <taxon>Gammaproteobacteria</taxon>
        <taxon>Lysobacterales</taxon>
        <taxon>Lysobacteraceae</taxon>
        <taxon>Agrilutibacter</taxon>
    </lineage>
</organism>